<dbReference type="EMBL" id="FPHF01000060">
    <property type="protein sequence ID" value="SFV61248.1"/>
    <property type="molecule type" value="Genomic_DNA"/>
</dbReference>
<name>A0A1W1C5V0_9ZZZZ</name>
<protein>
    <recommendedName>
        <fullName evidence="2">Phage protein</fullName>
    </recommendedName>
</protein>
<dbReference type="AlphaFoldDB" id="A0A1W1C5V0"/>
<evidence type="ECO:0000313" key="1">
    <source>
        <dbReference type="EMBL" id="SFV61248.1"/>
    </source>
</evidence>
<proteinExistence type="predicted"/>
<reference evidence="1" key="1">
    <citation type="submission" date="2016-10" db="EMBL/GenBank/DDBJ databases">
        <authorList>
            <person name="de Groot N.N."/>
        </authorList>
    </citation>
    <scope>NUCLEOTIDE SEQUENCE</scope>
</reference>
<gene>
    <name evidence="1" type="ORF">MNB_SM-4-958</name>
</gene>
<evidence type="ECO:0008006" key="2">
    <source>
        <dbReference type="Google" id="ProtNLM"/>
    </source>
</evidence>
<accession>A0A1W1C5V0</accession>
<organism evidence="1">
    <name type="scientific">hydrothermal vent metagenome</name>
    <dbReference type="NCBI Taxonomy" id="652676"/>
    <lineage>
        <taxon>unclassified sequences</taxon>
        <taxon>metagenomes</taxon>
        <taxon>ecological metagenomes</taxon>
    </lineage>
</organism>
<sequence length="82" mass="9143">MTNLQEDFRTELKSKDKLTVAGYAELYKKHAKLAVEAELNNGASKHEAEAMGNYYTAAVLTNCVPNENTLVRVLALIEDNKE</sequence>